<dbReference type="EMBL" id="VFLP01000051">
    <property type="protein sequence ID" value="TRX90870.1"/>
    <property type="molecule type" value="Genomic_DNA"/>
</dbReference>
<dbReference type="GO" id="GO:0005975">
    <property type="term" value="P:carbohydrate metabolic process"/>
    <property type="evidence" value="ECO:0007669"/>
    <property type="project" value="InterPro"/>
</dbReference>
<dbReference type="PROSITE" id="PS51762">
    <property type="entry name" value="GH16_2"/>
    <property type="match status" value="1"/>
</dbReference>
<proteinExistence type="predicted"/>
<evidence type="ECO:0000256" key="1">
    <source>
        <dbReference type="SAM" id="SignalP"/>
    </source>
</evidence>
<name>A0A553HSD4_9PEZI</name>
<dbReference type="STRING" id="2512241.A0A553HSD4"/>
<dbReference type="AlphaFoldDB" id="A0A553HSD4"/>
<accession>A0A553HSD4</accession>
<dbReference type="PANTHER" id="PTHR38121:SF4">
    <property type="entry name" value="GH16 DOMAIN-CONTAINING PROTEIN-RELATED"/>
    <property type="match status" value="1"/>
</dbReference>
<evidence type="ECO:0000259" key="2">
    <source>
        <dbReference type="PROSITE" id="PS51762"/>
    </source>
</evidence>
<dbReference type="InterPro" id="IPR013320">
    <property type="entry name" value="ConA-like_dom_sf"/>
</dbReference>
<comment type="caution">
    <text evidence="3">The sequence shown here is derived from an EMBL/GenBank/DDBJ whole genome shotgun (WGS) entry which is preliminary data.</text>
</comment>
<dbReference type="CDD" id="cd00413">
    <property type="entry name" value="Glyco_hydrolase_16"/>
    <property type="match status" value="1"/>
</dbReference>
<sequence length="319" mass="34357">MASLRTLVSATALSLATLAQCRPLTEAAAAAADCNCYKASSDSTAHFVNRKFFDFRNIANPSTPAPIVGSGADGAAGATHPYFSTAEWTNTWRTQSWSTPGEGVPRQNSLNNVFIAPAAAQDGDEQGSSHLTLRTLRQSDYQSTAEVESATADYQFLTMRMLARSRGASGAVTALFTYTANPNVQEADIEFRTQTALDQVQYTNQPGTVNGEEQPEATRVVTLPSGPWTEWQEHRYDWTPGSSDWYVDGKKVASIQFQTPTAPLSVIMNVWSDGGVWSGVMGAGGEAEMQVQWLDLTYNSTSQQAPGACSNVCVIDSLI</sequence>
<dbReference type="SUPFAM" id="SSF49899">
    <property type="entry name" value="Concanavalin A-like lectins/glucanases"/>
    <property type="match status" value="1"/>
</dbReference>
<keyword evidence="4" id="KW-1185">Reference proteome</keyword>
<dbReference type="InterPro" id="IPR000757">
    <property type="entry name" value="Beta-glucanase-like"/>
</dbReference>
<dbReference type="Pfam" id="PF00722">
    <property type="entry name" value="Glyco_hydro_16"/>
    <property type="match status" value="1"/>
</dbReference>
<feature type="domain" description="GH16" evidence="2">
    <location>
        <begin position="53"/>
        <end position="302"/>
    </location>
</feature>
<reference evidence="4" key="1">
    <citation type="submission" date="2019-06" db="EMBL/GenBank/DDBJ databases">
        <title>Draft genome sequence of the griseofulvin-producing fungus Xylaria cubensis strain G536.</title>
        <authorList>
            <person name="Mead M.E."/>
            <person name="Raja H.A."/>
            <person name="Steenwyk J.L."/>
            <person name="Knowles S.L."/>
            <person name="Oberlies N.H."/>
            <person name="Rokas A."/>
        </authorList>
    </citation>
    <scope>NUCLEOTIDE SEQUENCE [LARGE SCALE GENOMIC DNA]</scope>
    <source>
        <strain evidence="4">G536</strain>
    </source>
</reference>
<dbReference type="PANTHER" id="PTHR38121">
    <property type="entry name" value="GH16 DOMAIN-CONTAINING PROTEIN"/>
    <property type="match status" value="1"/>
</dbReference>
<gene>
    <name evidence="3" type="ORF">FHL15_008274</name>
</gene>
<dbReference type="Proteomes" id="UP000319160">
    <property type="component" value="Unassembled WGS sequence"/>
</dbReference>
<organism evidence="3 4">
    <name type="scientific">Xylaria flabelliformis</name>
    <dbReference type="NCBI Taxonomy" id="2512241"/>
    <lineage>
        <taxon>Eukaryota</taxon>
        <taxon>Fungi</taxon>
        <taxon>Dikarya</taxon>
        <taxon>Ascomycota</taxon>
        <taxon>Pezizomycotina</taxon>
        <taxon>Sordariomycetes</taxon>
        <taxon>Xylariomycetidae</taxon>
        <taxon>Xylariales</taxon>
        <taxon>Xylariaceae</taxon>
        <taxon>Xylaria</taxon>
    </lineage>
</organism>
<dbReference type="GO" id="GO:0004553">
    <property type="term" value="F:hydrolase activity, hydrolyzing O-glycosyl compounds"/>
    <property type="evidence" value="ECO:0007669"/>
    <property type="project" value="InterPro"/>
</dbReference>
<feature type="signal peptide" evidence="1">
    <location>
        <begin position="1"/>
        <end position="21"/>
    </location>
</feature>
<evidence type="ECO:0000313" key="3">
    <source>
        <dbReference type="EMBL" id="TRX90870.1"/>
    </source>
</evidence>
<evidence type="ECO:0000313" key="4">
    <source>
        <dbReference type="Proteomes" id="UP000319160"/>
    </source>
</evidence>
<dbReference type="OrthoDB" id="4388755at2759"/>
<protein>
    <recommendedName>
        <fullName evidence="2">GH16 domain-containing protein</fullName>
    </recommendedName>
</protein>
<keyword evidence="1" id="KW-0732">Signal</keyword>
<feature type="chain" id="PRO_5021939655" description="GH16 domain-containing protein" evidence="1">
    <location>
        <begin position="22"/>
        <end position="319"/>
    </location>
</feature>
<dbReference type="Gene3D" id="2.60.120.200">
    <property type="match status" value="1"/>
</dbReference>